<dbReference type="AlphaFoldDB" id="A0AAN7ZF05"/>
<reference evidence="1 2" key="1">
    <citation type="journal article" date="2024" name="Insects">
        <title>An Improved Chromosome-Level Genome Assembly of the Firefly Pyrocoelia pectoralis.</title>
        <authorList>
            <person name="Fu X."/>
            <person name="Meyer-Rochow V.B."/>
            <person name="Ballantyne L."/>
            <person name="Zhu X."/>
        </authorList>
    </citation>
    <scope>NUCLEOTIDE SEQUENCE [LARGE SCALE GENOMIC DNA]</scope>
    <source>
        <strain evidence="1">XCY_ONT2</strain>
    </source>
</reference>
<dbReference type="Proteomes" id="UP001329430">
    <property type="component" value="Chromosome 10"/>
</dbReference>
<accession>A0AAN7ZF05</accession>
<gene>
    <name evidence="1" type="ORF">RI129_012536</name>
</gene>
<comment type="caution">
    <text evidence="1">The sequence shown here is derived from an EMBL/GenBank/DDBJ whole genome shotgun (WGS) entry which is preliminary data.</text>
</comment>
<dbReference type="InterPro" id="IPR006611">
    <property type="entry name" value="DUF1431_DROsp"/>
</dbReference>
<keyword evidence="2" id="KW-1185">Reference proteome</keyword>
<evidence type="ECO:0000313" key="2">
    <source>
        <dbReference type="Proteomes" id="UP001329430"/>
    </source>
</evidence>
<organism evidence="1 2">
    <name type="scientific">Pyrocoelia pectoralis</name>
    <dbReference type="NCBI Taxonomy" id="417401"/>
    <lineage>
        <taxon>Eukaryota</taxon>
        <taxon>Metazoa</taxon>
        <taxon>Ecdysozoa</taxon>
        <taxon>Arthropoda</taxon>
        <taxon>Hexapoda</taxon>
        <taxon>Insecta</taxon>
        <taxon>Pterygota</taxon>
        <taxon>Neoptera</taxon>
        <taxon>Endopterygota</taxon>
        <taxon>Coleoptera</taxon>
        <taxon>Polyphaga</taxon>
        <taxon>Elateriformia</taxon>
        <taxon>Elateroidea</taxon>
        <taxon>Lampyridae</taxon>
        <taxon>Lampyrinae</taxon>
        <taxon>Pyrocoelia</taxon>
    </lineage>
</organism>
<name>A0AAN7ZF05_9COLE</name>
<protein>
    <submittedName>
        <fullName evidence="1">Uncharacterized protein</fullName>
    </submittedName>
</protein>
<dbReference type="EMBL" id="JAVRBK010000010">
    <property type="protein sequence ID" value="KAK5638241.1"/>
    <property type="molecule type" value="Genomic_DNA"/>
</dbReference>
<sequence>MALQLITKINCYAWSKVSTNYTLLVRRPQYRKMLYSQHVEVEQPEDDVKIDRGSVQKPDQEFTYRPFEKSSTYQCIKLPFKKSRLASPFPDPVKMIESDVVSDQDKANQMQSLAQLPQYPAGQQRYYSTDCNDDKQHNKTCKKVVNNDDCPKAESPTCKSTFKRKKCKKQEAPIDSFSDVCRSSLKPIKRTECNTCPKKIIPPTAEMKITKKYHTSALLFAKRWEEPEESDIQSIESYIKTHNFPIKLSDYGFPTCSNCSRGITGYSRPFTYSEYRFTKKEEDNYKTNIEAFEKQQKIDEKCKEHKETTKVCPKDLLVKKKKEYKPKSDK</sequence>
<proteinExistence type="predicted"/>
<evidence type="ECO:0000313" key="1">
    <source>
        <dbReference type="EMBL" id="KAK5638241.1"/>
    </source>
</evidence>
<dbReference type="Pfam" id="PF07248">
    <property type="entry name" value="DUF1431"/>
    <property type="match status" value="1"/>
</dbReference>